<proteinExistence type="inferred from homology"/>
<dbReference type="PANTHER" id="PTHR46692">
    <property type="entry name" value="INOSINE-URIDINE PREFERRING NUCLEOSIDE HYDROLASE FAMILY PROTEIN"/>
    <property type="match status" value="1"/>
</dbReference>
<dbReference type="GO" id="GO:0016799">
    <property type="term" value="F:hydrolase activity, hydrolyzing N-glycosyl compounds"/>
    <property type="evidence" value="ECO:0007669"/>
    <property type="project" value="InterPro"/>
</dbReference>
<dbReference type="Gene3D" id="3.90.245.10">
    <property type="entry name" value="Ribonucleoside hydrolase-like"/>
    <property type="match status" value="1"/>
</dbReference>
<gene>
    <name evidence="3" type="ORF">A4U43_C07F9330</name>
</gene>
<dbReference type="Pfam" id="PF01156">
    <property type="entry name" value="IU_nuc_hydro"/>
    <property type="match status" value="1"/>
</dbReference>
<evidence type="ECO:0000256" key="1">
    <source>
        <dbReference type="ARBA" id="ARBA00009176"/>
    </source>
</evidence>
<reference evidence="4" key="1">
    <citation type="journal article" date="2017" name="Nat. Commun.">
        <title>The asparagus genome sheds light on the origin and evolution of a young Y chromosome.</title>
        <authorList>
            <person name="Harkess A."/>
            <person name="Zhou J."/>
            <person name="Xu C."/>
            <person name="Bowers J.E."/>
            <person name="Van der Hulst R."/>
            <person name="Ayyampalayam S."/>
            <person name="Mercati F."/>
            <person name="Riccardi P."/>
            <person name="McKain M.R."/>
            <person name="Kakrana A."/>
            <person name="Tang H."/>
            <person name="Ray J."/>
            <person name="Groenendijk J."/>
            <person name="Arikit S."/>
            <person name="Mathioni S.M."/>
            <person name="Nakano M."/>
            <person name="Shan H."/>
            <person name="Telgmann-Rauber A."/>
            <person name="Kanno A."/>
            <person name="Yue Z."/>
            <person name="Chen H."/>
            <person name="Li W."/>
            <person name="Chen Y."/>
            <person name="Xu X."/>
            <person name="Zhang Y."/>
            <person name="Luo S."/>
            <person name="Chen H."/>
            <person name="Gao J."/>
            <person name="Mao Z."/>
            <person name="Pires J.C."/>
            <person name="Luo M."/>
            <person name="Kudrna D."/>
            <person name="Wing R.A."/>
            <person name="Meyers B.C."/>
            <person name="Yi K."/>
            <person name="Kong H."/>
            <person name="Lavrijsen P."/>
            <person name="Sunseri F."/>
            <person name="Falavigna A."/>
            <person name="Ye Y."/>
            <person name="Leebens-Mack J.H."/>
            <person name="Chen G."/>
        </authorList>
    </citation>
    <scope>NUCLEOTIDE SEQUENCE [LARGE SCALE GENOMIC DNA]</scope>
    <source>
        <strain evidence="4">cv. DH0086</strain>
    </source>
</reference>
<dbReference type="EMBL" id="CM007387">
    <property type="protein sequence ID" value="ONK62904.1"/>
    <property type="molecule type" value="Genomic_DNA"/>
</dbReference>
<dbReference type="OMA" id="RDPICIS"/>
<name>A0A5P1EAQ7_ASPOF</name>
<dbReference type="InterPro" id="IPR036452">
    <property type="entry name" value="Ribo_hydro-like"/>
</dbReference>
<dbReference type="InterPro" id="IPR001910">
    <property type="entry name" value="Inosine/uridine_hydrolase_dom"/>
</dbReference>
<protein>
    <recommendedName>
        <fullName evidence="2">Inosine/uridine-preferring nucleoside hydrolase domain-containing protein</fullName>
    </recommendedName>
</protein>
<dbReference type="SUPFAM" id="SSF53590">
    <property type="entry name" value="Nucleoside hydrolase"/>
    <property type="match status" value="1"/>
</dbReference>
<keyword evidence="4" id="KW-1185">Reference proteome</keyword>
<evidence type="ECO:0000313" key="3">
    <source>
        <dbReference type="EMBL" id="ONK62904.1"/>
    </source>
</evidence>
<evidence type="ECO:0000259" key="2">
    <source>
        <dbReference type="Pfam" id="PF01156"/>
    </source>
</evidence>
<feature type="domain" description="Inosine/uridine-preferring nucleoside hydrolase" evidence="2">
    <location>
        <begin position="83"/>
        <end position="390"/>
    </location>
</feature>
<organism evidence="3 4">
    <name type="scientific">Asparagus officinalis</name>
    <name type="common">Garden asparagus</name>
    <dbReference type="NCBI Taxonomy" id="4686"/>
    <lineage>
        <taxon>Eukaryota</taxon>
        <taxon>Viridiplantae</taxon>
        <taxon>Streptophyta</taxon>
        <taxon>Embryophyta</taxon>
        <taxon>Tracheophyta</taxon>
        <taxon>Spermatophyta</taxon>
        <taxon>Magnoliopsida</taxon>
        <taxon>Liliopsida</taxon>
        <taxon>Asparagales</taxon>
        <taxon>Asparagaceae</taxon>
        <taxon>Asparagoideae</taxon>
        <taxon>Asparagus</taxon>
    </lineage>
</organism>
<comment type="similarity">
    <text evidence="1">Belongs to the IUNH family.</text>
</comment>
<accession>A0A5P1EAQ7</accession>
<dbReference type="Gramene" id="ONK62904">
    <property type="protein sequence ID" value="ONK62904"/>
    <property type="gene ID" value="A4U43_C07F9330"/>
</dbReference>
<sequence>MASFAVQLEMVSSSAAPSSSFTRGKDYGVSKVVSKKPRREAQVVIAPLMERVATEAEPEFEDDVPLVRSRIKSRPDPSGILISGNGWANPATIDIIYDVLHMMGRDDIPVGLGSLTALESPSLGCKFVNAIPHGSGGHIDSDTLFGFARNLPRSPRSYTAQNSVEYGAPRNTDHPELRQQLALEVWKSISRDANASEKITILTNGPLTNLANILLSDKNATSFIQKVYIVGGNIIDDEKLEGNVFTVPSNKFAEFNMFLDPLAAKTVVESNLDITLISLKVQRKVTSFQAILQNLQLSCGTPESIFVHQLLSLLQRLQKKHRQYHHMDVFLGEILGAVFMSDQSHLSPVIKAKKIAVSIGNVSIDGQTTVDERNGKPVIVLDSLDTEAYYSIFAKFLGNKTQSAVVGSFDEQKKKWSTPDKCH</sequence>
<dbReference type="Proteomes" id="UP000243459">
    <property type="component" value="Chromosome 7"/>
</dbReference>
<dbReference type="PANTHER" id="PTHR46692:SF12">
    <property type="entry name" value="INOSINE_URIDINE-PREFERRING NUCLEOSIDE HYDROLASE DOMAIN-CONTAINING PROTEIN"/>
    <property type="match status" value="1"/>
</dbReference>
<dbReference type="AlphaFoldDB" id="A0A5P1EAQ7"/>
<evidence type="ECO:0000313" key="4">
    <source>
        <dbReference type="Proteomes" id="UP000243459"/>
    </source>
</evidence>